<evidence type="ECO:0000256" key="1">
    <source>
        <dbReference type="SAM" id="MobiDB-lite"/>
    </source>
</evidence>
<evidence type="ECO:0008006" key="4">
    <source>
        <dbReference type="Google" id="ProtNLM"/>
    </source>
</evidence>
<gene>
    <name evidence="2" type="ORF">SAMN04488239_103317</name>
</gene>
<dbReference type="PIRSF" id="PIRSF034110">
    <property type="entry name" value="DUF1203"/>
    <property type="match status" value="1"/>
</dbReference>
<dbReference type="Pfam" id="PF06718">
    <property type="entry name" value="DUF1203"/>
    <property type="match status" value="1"/>
</dbReference>
<dbReference type="AlphaFoldDB" id="A0A1G6P658"/>
<keyword evidence="3" id="KW-1185">Reference proteome</keyword>
<proteinExistence type="predicted"/>
<organism evidence="2 3">
    <name type="scientific">Ruegeria marina</name>
    <dbReference type="NCBI Taxonomy" id="639004"/>
    <lineage>
        <taxon>Bacteria</taxon>
        <taxon>Pseudomonadati</taxon>
        <taxon>Pseudomonadota</taxon>
        <taxon>Alphaproteobacteria</taxon>
        <taxon>Rhodobacterales</taxon>
        <taxon>Roseobacteraceae</taxon>
        <taxon>Ruegeria</taxon>
    </lineage>
</organism>
<protein>
    <recommendedName>
        <fullName evidence="4">DUF1203 domain-containing protein</fullName>
    </recommendedName>
</protein>
<name>A0A1G6P658_9RHOB</name>
<dbReference type="STRING" id="639004.SAMN04488239_103317"/>
<evidence type="ECO:0000313" key="3">
    <source>
        <dbReference type="Proteomes" id="UP000199628"/>
    </source>
</evidence>
<dbReference type="RefSeq" id="WP_093028781.1">
    <property type="nucleotide sequence ID" value="NZ_FMZV01000003.1"/>
</dbReference>
<dbReference type="EMBL" id="FMZV01000003">
    <property type="protein sequence ID" value="SDC75488.1"/>
    <property type="molecule type" value="Genomic_DNA"/>
</dbReference>
<sequence length="155" mass="16772">MIRITALPTPEVRALQSGGPDAYGNPPERAVSDGGGNPCRHCLRHVPKGTEMLILAHRPFATVHPYAETGPIFLCANPCDRHVDDGTLPEVLTSSPDYLIKGYDRNDRIVYGTGRVTPAADLANGAAAILSRPDVAYVHVRSARNNCYQARIDRA</sequence>
<accession>A0A1G6P658</accession>
<reference evidence="3" key="1">
    <citation type="submission" date="2016-10" db="EMBL/GenBank/DDBJ databases">
        <authorList>
            <person name="Varghese N."/>
            <person name="Submissions S."/>
        </authorList>
    </citation>
    <scope>NUCLEOTIDE SEQUENCE [LARGE SCALE GENOMIC DNA]</scope>
    <source>
        <strain evidence="3">CGMCC 1.9108</strain>
    </source>
</reference>
<dbReference type="InterPro" id="IPR009593">
    <property type="entry name" value="DUF1203"/>
</dbReference>
<dbReference type="Proteomes" id="UP000199628">
    <property type="component" value="Unassembled WGS sequence"/>
</dbReference>
<dbReference type="OrthoDB" id="118609at2"/>
<evidence type="ECO:0000313" key="2">
    <source>
        <dbReference type="EMBL" id="SDC75488.1"/>
    </source>
</evidence>
<feature type="region of interest" description="Disordered" evidence="1">
    <location>
        <begin position="13"/>
        <end position="37"/>
    </location>
</feature>